<feature type="non-terminal residue" evidence="2">
    <location>
        <position position="260"/>
    </location>
</feature>
<feature type="region of interest" description="Disordered" evidence="1">
    <location>
        <begin position="61"/>
        <end position="96"/>
    </location>
</feature>
<accession>A0A2G9R6F8</accession>
<gene>
    <name evidence="2" type="ORF">AB205_0039190</name>
</gene>
<keyword evidence="3" id="KW-1185">Reference proteome</keyword>
<dbReference type="EMBL" id="KV961002">
    <property type="protein sequence ID" value="PIO23468.1"/>
    <property type="molecule type" value="Genomic_DNA"/>
</dbReference>
<evidence type="ECO:0000313" key="3">
    <source>
        <dbReference type="Proteomes" id="UP000228934"/>
    </source>
</evidence>
<reference evidence="3" key="1">
    <citation type="journal article" date="2017" name="Nat. Commun.">
        <title>The North American bullfrog draft genome provides insight into hormonal regulation of long noncoding RNA.</title>
        <authorList>
            <person name="Hammond S.A."/>
            <person name="Warren R.L."/>
            <person name="Vandervalk B.P."/>
            <person name="Kucuk E."/>
            <person name="Khan H."/>
            <person name="Gibb E.A."/>
            <person name="Pandoh P."/>
            <person name="Kirk H."/>
            <person name="Zhao Y."/>
            <person name="Jones M."/>
            <person name="Mungall A.J."/>
            <person name="Coope R."/>
            <person name="Pleasance S."/>
            <person name="Moore R.A."/>
            <person name="Holt R.A."/>
            <person name="Round J.M."/>
            <person name="Ohora S."/>
            <person name="Walle B.V."/>
            <person name="Veldhoen N."/>
            <person name="Helbing C.C."/>
            <person name="Birol I."/>
        </authorList>
    </citation>
    <scope>NUCLEOTIDE SEQUENCE [LARGE SCALE GENOMIC DNA]</scope>
</reference>
<evidence type="ECO:0000313" key="2">
    <source>
        <dbReference type="EMBL" id="PIO23468.1"/>
    </source>
</evidence>
<name>A0A2G9R6F8_AQUCT</name>
<organism evidence="2 3">
    <name type="scientific">Aquarana catesbeiana</name>
    <name type="common">American bullfrog</name>
    <name type="synonym">Rana catesbeiana</name>
    <dbReference type="NCBI Taxonomy" id="8400"/>
    <lineage>
        <taxon>Eukaryota</taxon>
        <taxon>Metazoa</taxon>
        <taxon>Chordata</taxon>
        <taxon>Craniata</taxon>
        <taxon>Vertebrata</taxon>
        <taxon>Euteleostomi</taxon>
        <taxon>Amphibia</taxon>
        <taxon>Batrachia</taxon>
        <taxon>Anura</taxon>
        <taxon>Neobatrachia</taxon>
        <taxon>Ranoidea</taxon>
        <taxon>Ranidae</taxon>
        <taxon>Aquarana</taxon>
    </lineage>
</organism>
<dbReference type="AlphaFoldDB" id="A0A2G9R6F8"/>
<protein>
    <submittedName>
        <fullName evidence="2">Uncharacterized protein</fullName>
    </submittedName>
</protein>
<proteinExistence type="predicted"/>
<dbReference type="Proteomes" id="UP000228934">
    <property type="component" value="Unassembled WGS sequence"/>
</dbReference>
<sequence length="260" mass="27820">MGHQGSSSVMRSGPILAGCTGRTAHWRSKLLQRRGTESCGTHLTCRLLELPATRRLATSDVRGHNRPACSARRGLPSIQRVPQPSQHSERAASAASKLAPTTSAMLFRQLSCAIKCSHCAHQMPPLCPSNAATVPIKRSHCAHQTPPLCHKTQPLCHQMPPLCPSNAATVPSSAATVPIMRSHCAHQTQPLCPIKCSHCAHQIVPHQMLSLCPSNSATSNAATVPIKRSHCAIKCHRCAHQMQPLCPSSTAIKRSPSNAA</sequence>
<evidence type="ECO:0000256" key="1">
    <source>
        <dbReference type="SAM" id="MobiDB-lite"/>
    </source>
</evidence>